<accession>A0A2P2NMW3</accession>
<dbReference type="GO" id="GO:0005737">
    <property type="term" value="C:cytoplasm"/>
    <property type="evidence" value="ECO:0007669"/>
    <property type="project" value="TreeGrafter"/>
</dbReference>
<name>A0A2P2NMW3_RHIMU</name>
<evidence type="ECO:0000313" key="9">
    <source>
        <dbReference type="EMBL" id="MBX43795.1"/>
    </source>
</evidence>
<dbReference type="GO" id="GO:0047326">
    <property type="term" value="F:inositol-1,3,4,6-tetrakisphosphate 5-kinase activity"/>
    <property type="evidence" value="ECO:0007669"/>
    <property type="project" value="RHEA"/>
</dbReference>
<dbReference type="PANTHER" id="PTHR12400">
    <property type="entry name" value="INOSITOL POLYPHOSPHATE KINASE"/>
    <property type="match status" value="1"/>
</dbReference>
<protein>
    <recommendedName>
        <fullName evidence="8">Inositol polyphosphate multikinase</fullName>
        <ecNumber evidence="8">2.7.1.140</ecNumber>
        <ecNumber evidence="8">2.7.1.151</ecNumber>
    </recommendedName>
</protein>
<evidence type="ECO:0000256" key="8">
    <source>
        <dbReference type="RuleBase" id="RU363090"/>
    </source>
</evidence>
<keyword evidence="3 8" id="KW-0547">Nucleotide-binding</keyword>
<proteinExistence type="inferred from homology"/>
<evidence type="ECO:0000256" key="5">
    <source>
        <dbReference type="ARBA" id="ARBA00022840"/>
    </source>
</evidence>
<evidence type="ECO:0000256" key="7">
    <source>
        <dbReference type="ARBA" id="ARBA00036525"/>
    </source>
</evidence>
<comment type="catalytic activity">
    <reaction evidence="7 8">
        <text>1D-myo-inositol 1,3,4,6-tetrakisphosphate + ATP = 1D-myo-inositol 1,3,4,5,6-pentakisphosphate + ADP + H(+)</text>
        <dbReference type="Rhea" id="RHEA:12717"/>
        <dbReference type="ChEBI" id="CHEBI:15378"/>
        <dbReference type="ChEBI" id="CHEBI:30616"/>
        <dbReference type="ChEBI" id="CHEBI:57660"/>
        <dbReference type="ChEBI" id="CHEBI:57733"/>
        <dbReference type="ChEBI" id="CHEBI:456216"/>
        <dbReference type="EC" id="2.7.1.140"/>
    </reaction>
</comment>
<keyword evidence="2 8" id="KW-0808">Transferase</keyword>
<dbReference type="GO" id="GO:0005524">
    <property type="term" value="F:ATP binding"/>
    <property type="evidence" value="ECO:0007669"/>
    <property type="project" value="UniProtKB-KW"/>
</dbReference>
<evidence type="ECO:0000256" key="4">
    <source>
        <dbReference type="ARBA" id="ARBA00022777"/>
    </source>
</evidence>
<dbReference type="Gene3D" id="3.30.470.160">
    <property type="entry name" value="Inositol polyphosphate kinase"/>
    <property type="match status" value="1"/>
</dbReference>
<dbReference type="SUPFAM" id="SSF56104">
    <property type="entry name" value="SAICAR synthase-like"/>
    <property type="match status" value="1"/>
</dbReference>
<comment type="similarity">
    <text evidence="1 8">Belongs to the inositol phosphokinase (IPK) family.</text>
</comment>
<evidence type="ECO:0000256" key="1">
    <source>
        <dbReference type="ARBA" id="ARBA00007374"/>
    </source>
</evidence>
<evidence type="ECO:0000256" key="3">
    <source>
        <dbReference type="ARBA" id="ARBA00022741"/>
    </source>
</evidence>
<evidence type="ECO:0000256" key="6">
    <source>
        <dbReference type="ARBA" id="ARBA00036164"/>
    </source>
</evidence>
<dbReference type="InterPro" id="IPR038286">
    <property type="entry name" value="IPK_sf"/>
</dbReference>
<evidence type="ECO:0000256" key="2">
    <source>
        <dbReference type="ARBA" id="ARBA00022679"/>
    </source>
</evidence>
<keyword evidence="5 8" id="KW-0067">ATP-binding</keyword>
<comment type="catalytic activity">
    <reaction evidence="6 8">
        <text>1D-myo-inositol 1,4,5-trisphosphate + 2 ATP = 1D-myo-inositol 1,3,4,5,6-pentakisphosphate + 2 ADP + 2 H(+)</text>
        <dbReference type="Rhea" id="RHEA:32359"/>
        <dbReference type="ChEBI" id="CHEBI:15378"/>
        <dbReference type="ChEBI" id="CHEBI:30616"/>
        <dbReference type="ChEBI" id="CHEBI:57733"/>
        <dbReference type="ChEBI" id="CHEBI:203600"/>
        <dbReference type="ChEBI" id="CHEBI:456216"/>
        <dbReference type="EC" id="2.7.1.151"/>
    </reaction>
</comment>
<dbReference type="GO" id="GO:0032958">
    <property type="term" value="P:inositol phosphate biosynthetic process"/>
    <property type="evidence" value="ECO:0007669"/>
    <property type="project" value="InterPro"/>
</dbReference>
<dbReference type="GO" id="GO:0008440">
    <property type="term" value="F:inositol-1,4,5-trisphosphate 3-kinase activity"/>
    <property type="evidence" value="ECO:0007669"/>
    <property type="project" value="TreeGrafter"/>
</dbReference>
<dbReference type="PANTHER" id="PTHR12400:SF51">
    <property type="entry name" value="INOSITOL POLYPHOSPHATE MULTIKINASE"/>
    <property type="match status" value="1"/>
</dbReference>
<dbReference type="GO" id="GO:0005634">
    <property type="term" value="C:nucleus"/>
    <property type="evidence" value="ECO:0007669"/>
    <property type="project" value="TreeGrafter"/>
</dbReference>
<dbReference type="AlphaFoldDB" id="A0A2P2NMW3"/>
<reference evidence="9" key="1">
    <citation type="submission" date="2018-02" db="EMBL/GenBank/DDBJ databases">
        <title>Rhizophora mucronata_Transcriptome.</title>
        <authorList>
            <person name="Meera S.P."/>
            <person name="Sreeshan A."/>
            <person name="Augustine A."/>
        </authorList>
    </citation>
    <scope>NUCLEOTIDE SEQUENCE</scope>
    <source>
        <tissue evidence="9">Leaf</tissue>
    </source>
</reference>
<keyword evidence="4 8" id="KW-0418">Kinase</keyword>
<dbReference type="Pfam" id="PF03770">
    <property type="entry name" value="IPK"/>
    <property type="match status" value="1"/>
</dbReference>
<dbReference type="EC" id="2.7.1.140" evidence="8"/>
<dbReference type="InterPro" id="IPR005522">
    <property type="entry name" value="IPK"/>
</dbReference>
<organism evidence="9">
    <name type="scientific">Rhizophora mucronata</name>
    <name type="common">Asiatic mangrove</name>
    <dbReference type="NCBI Taxonomy" id="61149"/>
    <lineage>
        <taxon>Eukaryota</taxon>
        <taxon>Viridiplantae</taxon>
        <taxon>Streptophyta</taxon>
        <taxon>Embryophyta</taxon>
        <taxon>Tracheophyta</taxon>
        <taxon>Spermatophyta</taxon>
        <taxon>Magnoliopsida</taxon>
        <taxon>eudicotyledons</taxon>
        <taxon>Gunneridae</taxon>
        <taxon>Pentapetalae</taxon>
        <taxon>rosids</taxon>
        <taxon>fabids</taxon>
        <taxon>Malpighiales</taxon>
        <taxon>Rhizophoraceae</taxon>
        <taxon>Rhizophora</taxon>
    </lineage>
</organism>
<dbReference type="EC" id="2.7.1.151" evidence="8"/>
<sequence length="76" mass="8375">MYHFNSCSVLMVCEKDMVVKGGKSYAEVKLIDFAHVVEAKGTIDHNFLGGVCSLIKFISEILTNPDGYSTRGCLQD</sequence>
<dbReference type="EMBL" id="GGEC01063311">
    <property type="protein sequence ID" value="MBX43795.1"/>
    <property type="molecule type" value="Transcribed_RNA"/>
</dbReference>
<comment type="function">
    <text evidence="8">Inositol phosphate kinase with a broad substrate specificity.</text>
</comment>